<gene>
    <name evidence="2" type="ORF">PFISCL1PPCAC_17969</name>
</gene>
<evidence type="ECO:0000259" key="1">
    <source>
        <dbReference type="PROSITE" id="PS50181"/>
    </source>
</evidence>
<dbReference type="InterPro" id="IPR036047">
    <property type="entry name" value="F-box-like_dom_sf"/>
</dbReference>
<dbReference type="AlphaFoldDB" id="A0AAV5W6R8"/>
<organism evidence="2 3">
    <name type="scientific">Pristionchus fissidentatus</name>
    <dbReference type="NCBI Taxonomy" id="1538716"/>
    <lineage>
        <taxon>Eukaryota</taxon>
        <taxon>Metazoa</taxon>
        <taxon>Ecdysozoa</taxon>
        <taxon>Nematoda</taxon>
        <taxon>Chromadorea</taxon>
        <taxon>Rhabditida</taxon>
        <taxon>Rhabditina</taxon>
        <taxon>Diplogasteromorpha</taxon>
        <taxon>Diplogasteroidea</taxon>
        <taxon>Neodiplogasteridae</taxon>
        <taxon>Pristionchus</taxon>
    </lineage>
</organism>
<dbReference type="PROSITE" id="PS50181">
    <property type="entry name" value="FBOX"/>
    <property type="match status" value="1"/>
</dbReference>
<evidence type="ECO:0000313" key="2">
    <source>
        <dbReference type="EMBL" id="GMT26672.1"/>
    </source>
</evidence>
<dbReference type="Pfam" id="PF00646">
    <property type="entry name" value="F-box"/>
    <property type="match status" value="1"/>
</dbReference>
<dbReference type="InterPro" id="IPR001810">
    <property type="entry name" value="F-box_dom"/>
</dbReference>
<protein>
    <recommendedName>
        <fullName evidence="1">F-box domain-containing protein</fullName>
    </recommendedName>
</protein>
<dbReference type="SUPFAM" id="SSF81383">
    <property type="entry name" value="F-box domain"/>
    <property type="match status" value="1"/>
</dbReference>
<comment type="caution">
    <text evidence="2">The sequence shown here is derived from an EMBL/GenBank/DDBJ whole genome shotgun (WGS) entry which is preliminary data.</text>
</comment>
<dbReference type="EMBL" id="BTSY01000005">
    <property type="protein sequence ID" value="GMT26672.1"/>
    <property type="molecule type" value="Genomic_DNA"/>
</dbReference>
<evidence type="ECO:0000313" key="3">
    <source>
        <dbReference type="Proteomes" id="UP001432322"/>
    </source>
</evidence>
<name>A0AAV5W6R8_9BILA</name>
<accession>A0AAV5W6R8</accession>
<reference evidence="2" key="1">
    <citation type="submission" date="2023-10" db="EMBL/GenBank/DDBJ databases">
        <title>Genome assembly of Pristionchus species.</title>
        <authorList>
            <person name="Yoshida K."/>
            <person name="Sommer R.J."/>
        </authorList>
    </citation>
    <scope>NUCLEOTIDE SEQUENCE</scope>
    <source>
        <strain evidence="2">RS5133</strain>
    </source>
</reference>
<sequence length="347" mass="40368">MSDDEREPILTLETLPRENIYQILLNLDLKDRRRLRACSNTLKEAISRSDIRAFDVHLIFDEKIKGNLQVKVRPYGVNRGFTWKVHGDQLEIFSTLLAYLRERLFFRRIKADRLHIECHSEAVDQSLLNEMTALIDFQSISLLFTSRDQPSVMSFVKRSKKHVDRFHMIDFSPNPMDVIELSWMSSLYVNEMPLGFSDEELLAIARKEHLFMAVPADLYDPNTLRRVVEIVQSNTRMQAIITVYTTYWHQFLAVIGLQEEKGKLTDVSDPNAPVVLLHADSRRPWYHLDTAFDPNWIRSRLDPVFSGVSVRWRDAHTRCVLIDCEPAQFEGAGPSHPLSPSRLYVRD</sequence>
<keyword evidence="3" id="KW-1185">Reference proteome</keyword>
<dbReference type="Proteomes" id="UP001432322">
    <property type="component" value="Unassembled WGS sequence"/>
</dbReference>
<dbReference type="SMART" id="SM00256">
    <property type="entry name" value="FBOX"/>
    <property type="match status" value="1"/>
</dbReference>
<feature type="domain" description="F-box" evidence="1">
    <location>
        <begin position="9"/>
        <end position="57"/>
    </location>
</feature>
<proteinExistence type="predicted"/>